<dbReference type="RefSeq" id="WP_289831427.1">
    <property type="nucleotide sequence ID" value="NZ_JAUEDK010000042.1"/>
</dbReference>
<accession>A0ABT7XST7</accession>
<evidence type="ECO:0000313" key="2">
    <source>
        <dbReference type="EMBL" id="MDN0076778.1"/>
    </source>
</evidence>
<dbReference type="InterPro" id="IPR000845">
    <property type="entry name" value="Nucleoside_phosphorylase_d"/>
</dbReference>
<proteinExistence type="predicted"/>
<dbReference type="EMBL" id="JAUEDK010000042">
    <property type="protein sequence ID" value="MDN0076778.1"/>
    <property type="molecule type" value="Genomic_DNA"/>
</dbReference>
<name>A0ABT7XST7_9NEIS</name>
<dbReference type="PROSITE" id="PS51257">
    <property type="entry name" value="PROKAR_LIPOPROTEIN"/>
    <property type="match status" value="1"/>
</dbReference>
<keyword evidence="3" id="KW-1185">Reference proteome</keyword>
<feature type="domain" description="Nucleoside phosphorylase" evidence="1">
    <location>
        <begin position="24"/>
        <end position="194"/>
    </location>
</feature>
<evidence type="ECO:0000313" key="3">
    <source>
        <dbReference type="Proteomes" id="UP001168540"/>
    </source>
</evidence>
<evidence type="ECO:0000259" key="1">
    <source>
        <dbReference type="Pfam" id="PF01048"/>
    </source>
</evidence>
<dbReference type="Gene3D" id="3.40.50.1580">
    <property type="entry name" value="Nucleoside phosphorylase domain"/>
    <property type="match status" value="1"/>
</dbReference>
<dbReference type="SUPFAM" id="SSF53167">
    <property type="entry name" value="Purine and uridine phosphorylases"/>
    <property type="match status" value="1"/>
</dbReference>
<sequence>MKIIVLFPTKTEAQFFDHPAAEVAFCGVGLTATACATTRLILERRPDVLILAGIAGVYPGSRYKIGDTVLVASEREADLGFFTPQGFRHLAELDLDMDFEVNAVLHCPHLPADPPLPLAHSNSLNAAIAPFVATEGIDVENMEGAAFFHACLAAGQRFYEVRSVSNEVKLEHDDWDFETSIRNLTRGVNALIDHLLAQAA</sequence>
<comment type="caution">
    <text evidence="2">The sequence shown here is derived from an EMBL/GenBank/DDBJ whole genome shotgun (WGS) entry which is preliminary data.</text>
</comment>
<dbReference type="InterPro" id="IPR035994">
    <property type="entry name" value="Nucleoside_phosphorylase_sf"/>
</dbReference>
<dbReference type="Proteomes" id="UP001168540">
    <property type="component" value="Unassembled WGS sequence"/>
</dbReference>
<organism evidence="2 3">
    <name type="scientific">Crenobacter oryzisoli</name>
    <dbReference type="NCBI Taxonomy" id="3056844"/>
    <lineage>
        <taxon>Bacteria</taxon>
        <taxon>Pseudomonadati</taxon>
        <taxon>Pseudomonadota</taxon>
        <taxon>Betaproteobacteria</taxon>
        <taxon>Neisseriales</taxon>
        <taxon>Neisseriaceae</taxon>
        <taxon>Crenobacter</taxon>
    </lineage>
</organism>
<reference evidence="2" key="1">
    <citation type="submission" date="2023-06" db="EMBL/GenBank/DDBJ databases">
        <authorList>
            <person name="Zhang S."/>
        </authorList>
    </citation>
    <scope>NUCLEOTIDE SEQUENCE</scope>
    <source>
        <strain evidence="2">SG2303</strain>
    </source>
</reference>
<protein>
    <submittedName>
        <fullName evidence="2">Purine phosphorylase</fullName>
    </submittedName>
</protein>
<gene>
    <name evidence="2" type="ORF">QU481_18150</name>
</gene>
<dbReference type="PANTHER" id="PTHR46832">
    <property type="entry name" value="5'-METHYLTHIOADENOSINE/S-ADENOSYLHOMOCYSTEINE NUCLEOSIDASE"/>
    <property type="match status" value="1"/>
</dbReference>
<dbReference type="Pfam" id="PF01048">
    <property type="entry name" value="PNP_UDP_1"/>
    <property type="match status" value="1"/>
</dbReference>
<dbReference type="PANTHER" id="PTHR46832:SF2">
    <property type="entry name" value="FUTALOSINE HYDROLASE"/>
    <property type="match status" value="1"/>
</dbReference>